<dbReference type="Pfam" id="PF07715">
    <property type="entry name" value="Plug"/>
    <property type="match status" value="1"/>
</dbReference>
<dbReference type="EMBL" id="PVBQ01000001">
    <property type="protein sequence ID" value="PRD49289.1"/>
    <property type="molecule type" value="Genomic_DNA"/>
</dbReference>
<dbReference type="Pfam" id="PF13715">
    <property type="entry name" value="CarbopepD_reg_2"/>
    <property type="match status" value="1"/>
</dbReference>
<dbReference type="Gene3D" id="2.40.170.20">
    <property type="entry name" value="TonB-dependent receptor, beta-barrel domain"/>
    <property type="match status" value="1"/>
</dbReference>
<dbReference type="InterPro" id="IPR036942">
    <property type="entry name" value="Beta-barrel_TonB_sf"/>
</dbReference>
<keyword evidence="5 7" id="KW-0472">Membrane</keyword>
<dbReference type="InterPro" id="IPR039426">
    <property type="entry name" value="TonB-dep_rcpt-like"/>
</dbReference>
<dbReference type="InterPro" id="IPR037066">
    <property type="entry name" value="Plug_dom_sf"/>
</dbReference>
<dbReference type="GO" id="GO:0009279">
    <property type="term" value="C:cell outer membrane"/>
    <property type="evidence" value="ECO:0007669"/>
    <property type="project" value="UniProtKB-SubCell"/>
</dbReference>
<evidence type="ECO:0000256" key="4">
    <source>
        <dbReference type="ARBA" id="ARBA00022692"/>
    </source>
</evidence>
<evidence type="ECO:0000256" key="6">
    <source>
        <dbReference type="ARBA" id="ARBA00023237"/>
    </source>
</evidence>
<dbReference type="Proteomes" id="UP000239711">
    <property type="component" value="Unassembled WGS sequence"/>
</dbReference>
<comment type="caution">
    <text evidence="9">The sequence shown here is derived from an EMBL/GenBank/DDBJ whole genome shotgun (WGS) entry which is preliminary data.</text>
</comment>
<dbReference type="NCBIfam" id="TIGR04057">
    <property type="entry name" value="SusC_RagA_signa"/>
    <property type="match status" value="1"/>
</dbReference>
<comment type="similarity">
    <text evidence="7">Belongs to the TonB-dependent receptor family.</text>
</comment>
<evidence type="ECO:0000256" key="7">
    <source>
        <dbReference type="PROSITE-ProRule" id="PRU01360"/>
    </source>
</evidence>
<reference evidence="9 10" key="1">
    <citation type="submission" date="2018-02" db="EMBL/GenBank/DDBJ databases">
        <title>The draft genome of Sphingobacterium sp. 5JN-11.</title>
        <authorList>
            <person name="Liu L."/>
            <person name="Li L."/>
            <person name="Liang L."/>
            <person name="Zhang X."/>
            <person name="Wang T."/>
        </authorList>
    </citation>
    <scope>NUCLEOTIDE SEQUENCE [LARGE SCALE GENOMIC DNA]</scope>
    <source>
        <strain evidence="9 10">5JN-11</strain>
    </source>
</reference>
<comment type="subcellular location">
    <subcellularLocation>
        <location evidence="1 7">Cell outer membrane</location>
        <topology evidence="1 7">Multi-pass membrane protein</topology>
    </subcellularLocation>
</comment>
<evidence type="ECO:0000313" key="10">
    <source>
        <dbReference type="Proteomes" id="UP000239711"/>
    </source>
</evidence>
<dbReference type="SUPFAM" id="SSF49464">
    <property type="entry name" value="Carboxypeptidase regulatory domain-like"/>
    <property type="match status" value="1"/>
</dbReference>
<protein>
    <submittedName>
        <fullName evidence="9">SusC/RagA family TonB-linked outer membrane protein</fullName>
    </submittedName>
</protein>
<dbReference type="InterPro" id="IPR023997">
    <property type="entry name" value="TonB-dep_OMP_SusC/RagA_CS"/>
</dbReference>
<dbReference type="InterPro" id="IPR023996">
    <property type="entry name" value="TonB-dep_OMP_SusC/RagA"/>
</dbReference>
<dbReference type="AlphaFoldDB" id="A0A2S9J984"/>
<dbReference type="Gene3D" id="2.170.130.10">
    <property type="entry name" value="TonB-dependent receptor, plug domain"/>
    <property type="match status" value="1"/>
</dbReference>
<organism evidence="9 10">
    <name type="scientific">Sphingobacterium haloxyli</name>
    <dbReference type="NCBI Taxonomy" id="2100533"/>
    <lineage>
        <taxon>Bacteria</taxon>
        <taxon>Pseudomonadati</taxon>
        <taxon>Bacteroidota</taxon>
        <taxon>Sphingobacteriia</taxon>
        <taxon>Sphingobacteriales</taxon>
        <taxon>Sphingobacteriaceae</taxon>
        <taxon>Sphingobacterium</taxon>
    </lineage>
</organism>
<dbReference type="NCBIfam" id="TIGR04056">
    <property type="entry name" value="OMP_RagA_SusC"/>
    <property type="match status" value="1"/>
</dbReference>
<evidence type="ECO:0000256" key="1">
    <source>
        <dbReference type="ARBA" id="ARBA00004571"/>
    </source>
</evidence>
<feature type="domain" description="TonB-dependent receptor plug" evidence="8">
    <location>
        <begin position="160"/>
        <end position="272"/>
    </location>
</feature>
<keyword evidence="2 7" id="KW-0813">Transport</keyword>
<dbReference type="InterPro" id="IPR008969">
    <property type="entry name" value="CarboxyPept-like_regulatory"/>
</dbReference>
<evidence type="ECO:0000259" key="8">
    <source>
        <dbReference type="Pfam" id="PF07715"/>
    </source>
</evidence>
<dbReference type="OrthoDB" id="9768177at2"/>
<proteinExistence type="inferred from homology"/>
<evidence type="ECO:0000256" key="5">
    <source>
        <dbReference type="ARBA" id="ARBA00023136"/>
    </source>
</evidence>
<keyword evidence="6 7" id="KW-0998">Cell outer membrane</keyword>
<dbReference type="PROSITE" id="PS52016">
    <property type="entry name" value="TONB_DEPENDENT_REC_3"/>
    <property type="match status" value="1"/>
</dbReference>
<evidence type="ECO:0000256" key="3">
    <source>
        <dbReference type="ARBA" id="ARBA00022452"/>
    </source>
</evidence>
<evidence type="ECO:0000256" key="2">
    <source>
        <dbReference type="ARBA" id="ARBA00022448"/>
    </source>
</evidence>
<evidence type="ECO:0000313" key="9">
    <source>
        <dbReference type="EMBL" id="PRD49289.1"/>
    </source>
</evidence>
<dbReference type="SUPFAM" id="SSF56935">
    <property type="entry name" value="Porins"/>
    <property type="match status" value="1"/>
</dbReference>
<name>A0A2S9J984_9SPHI</name>
<sequence length="1092" mass="121179">MEKSTIEMKPICRMNKIKTRYMKSRAEMPLAFLRGTRNVLLACLLVTPFAGVEAADIPARELTKTEKLVNITGKVVDQDGNPIVGATVLVKGTKSGVQTDENGVFRINLPEGNTTIVVSYVGYDVHEVNVAGMTSITIELKSSDAIEEVIVTGYGTQKRSEIVGSVVTITGEELMDIPAPNIAGALRNQIPGVGVSEASGRPGSRITLNIRGASMSDAGQGIGATTEPLYIVDGITVTADVFDALDPSMVEDITFLKDASAAIYGAAGAKGVVLVTTKRGKQGKPSISYNGYLGVNDAARRPEFLSTYELAEFLNEGYYMANASRGSFFSEADLDYLRGLDVDSWYDQLWKPAVTQRHNLSISGGGENTTFFVGGSFQNQNANYAGMKHDKYTLRSGLTTTIVEGLKADIAFNVDHSIRESKNQIGNETDAGFYENIVSTPDWYPMYIDGYPVDLGGRSNPLAALNSGYLESRKGQGYSINASLTWEPKFLKGLSARMQMSQRGGNENTNTYRPPYRLYQFERMGNNNAFFSTTMDPDQEPWGVDKNNSLTSPTLAQNKGYQGFVTLSYNNTFADHTLGVIVGGEQTRGYSENLGVRWLTQLVPGFEDYWAFDVNTMQRTARAITEHTKRSGFGRASYDYKKKYMLQVVTRLDASSNFARGDRWGWSPSVGAGWNISEENFFKDNISFINNLKLRVNWGITGDDRVDDRLWQERYLLGTNDGYLFGNNQYGVGLNPSTFPNLNITWEKRETFNFGLDATLLNNKMNVTLEIFKNRTYDGFDQGADTTNPLYAGLLAPVINYREAYNWGSEISVGYKTKLAEDWSLSTNMNFGIPFYGNSIVTQMLYPANDILEKDLDDGKWLGTKFGVDPRIYNSGNIGFRTQGIFRTQEQLDAFMSENPNYTINGEVPQVGWLVYEDVNGDGVVNHLDQTLLQNRRTNSTFGMGGNIGINYKSFSLRTNLVMNFGGRAAIDSRARTRPDLETNVPILWRDRWTPDDPMNGIYPRADDPYINRHADIWTVNGTMIRVNNMTFSYSLPSNVARRLGLGSARILATGNNLWVLVNPFSYKDPYTSSAYNYPTVRTLSLGLSASL</sequence>
<keyword evidence="10" id="KW-1185">Reference proteome</keyword>
<keyword evidence="3 7" id="KW-1134">Transmembrane beta strand</keyword>
<keyword evidence="4 7" id="KW-0812">Transmembrane</keyword>
<dbReference type="Gene3D" id="2.60.40.1120">
    <property type="entry name" value="Carboxypeptidase-like, regulatory domain"/>
    <property type="match status" value="1"/>
</dbReference>
<accession>A0A2S9J984</accession>
<dbReference type="InterPro" id="IPR012910">
    <property type="entry name" value="Plug_dom"/>
</dbReference>
<gene>
    <name evidence="9" type="ORF">C5745_01300</name>
</gene>